<dbReference type="NCBIfam" id="NF009154">
    <property type="entry name" value="PRK12497.3-3"/>
    <property type="match status" value="1"/>
</dbReference>
<name>A0ABQ1VSX1_9BACL</name>
<dbReference type="Gene3D" id="3.40.1350.10">
    <property type="match status" value="1"/>
</dbReference>
<proteinExistence type="inferred from homology"/>
<dbReference type="InterPro" id="IPR011335">
    <property type="entry name" value="Restrct_endonuc-II-like"/>
</dbReference>
<dbReference type="PANTHER" id="PTHR34039:SF1">
    <property type="entry name" value="UPF0102 PROTEIN YRAN"/>
    <property type="match status" value="1"/>
</dbReference>
<dbReference type="CDD" id="cd20736">
    <property type="entry name" value="PoNe_Nuclease"/>
    <property type="match status" value="1"/>
</dbReference>
<comment type="similarity">
    <text evidence="1 2">Belongs to the UPF0102 family.</text>
</comment>
<dbReference type="PANTHER" id="PTHR34039">
    <property type="entry name" value="UPF0102 PROTEIN YRAN"/>
    <property type="match status" value="1"/>
</dbReference>
<organism evidence="3 4">
    <name type="scientific">Paenibacillus aceti</name>
    <dbReference type="NCBI Taxonomy" id="1820010"/>
    <lineage>
        <taxon>Bacteria</taxon>
        <taxon>Bacillati</taxon>
        <taxon>Bacillota</taxon>
        <taxon>Bacilli</taxon>
        <taxon>Bacillales</taxon>
        <taxon>Paenibacillaceae</taxon>
        <taxon>Paenibacillus</taxon>
    </lineage>
</organism>
<evidence type="ECO:0000313" key="4">
    <source>
        <dbReference type="Proteomes" id="UP000608420"/>
    </source>
</evidence>
<protein>
    <recommendedName>
        <fullName evidence="2">UPF0102 protein GCM10010913_17830</fullName>
    </recommendedName>
</protein>
<dbReference type="Pfam" id="PF02021">
    <property type="entry name" value="UPF0102"/>
    <property type="match status" value="1"/>
</dbReference>
<evidence type="ECO:0000256" key="1">
    <source>
        <dbReference type="ARBA" id="ARBA00006738"/>
    </source>
</evidence>
<dbReference type="NCBIfam" id="NF009150">
    <property type="entry name" value="PRK12497.1-3"/>
    <property type="match status" value="1"/>
</dbReference>
<dbReference type="InterPro" id="IPR011856">
    <property type="entry name" value="tRNA_endonuc-like_dom_sf"/>
</dbReference>
<evidence type="ECO:0000256" key="2">
    <source>
        <dbReference type="HAMAP-Rule" id="MF_00048"/>
    </source>
</evidence>
<evidence type="ECO:0000313" key="3">
    <source>
        <dbReference type="EMBL" id="GGF96596.1"/>
    </source>
</evidence>
<reference evidence="4" key="1">
    <citation type="journal article" date="2019" name="Int. J. Syst. Evol. Microbiol.">
        <title>The Global Catalogue of Microorganisms (GCM) 10K type strain sequencing project: providing services to taxonomists for standard genome sequencing and annotation.</title>
        <authorList>
            <consortium name="The Broad Institute Genomics Platform"/>
            <consortium name="The Broad Institute Genome Sequencing Center for Infectious Disease"/>
            <person name="Wu L."/>
            <person name="Ma J."/>
        </authorList>
    </citation>
    <scope>NUCLEOTIDE SEQUENCE [LARGE SCALE GENOMIC DNA]</scope>
    <source>
        <strain evidence="4">CGMCC 1.15420</strain>
    </source>
</reference>
<accession>A0ABQ1VSX1</accession>
<dbReference type="Proteomes" id="UP000608420">
    <property type="component" value="Unassembled WGS sequence"/>
</dbReference>
<comment type="caution">
    <text evidence="3">The sequence shown here is derived from an EMBL/GenBank/DDBJ whole genome shotgun (WGS) entry which is preliminary data.</text>
</comment>
<keyword evidence="4" id="KW-1185">Reference proteome</keyword>
<dbReference type="SUPFAM" id="SSF52980">
    <property type="entry name" value="Restriction endonuclease-like"/>
    <property type="match status" value="1"/>
</dbReference>
<sequence length="131" mass="14359">MSSPGNQRGAGTDERKARGQRAERLAAEYLSAQGYSILSTNWRCRSGELDLIAEQDGGIVIIEVRSRSSHALSYGLPSESITPRKIRKVRATAAVYLQQSGKLTAPVRFDVITVLFQADAEPKLEHIEAAF</sequence>
<dbReference type="HAMAP" id="MF_00048">
    <property type="entry name" value="UPF0102"/>
    <property type="match status" value="1"/>
</dbReference>
<dbReference type="InterPro" id="IPR003509">
    <property type="entry name" value="UPF0102_YraN-like"/>
</dbReference>
<dbReference type="EMBL" id="BMIW01000010">
    <property type="protein sequence ID" value="GGF96596.1"/>
    <property type="molecule type" value="Genomic_DNA"/>
</dbReference>
<gene>
    <name evidence="3" type="primary">yraN</name>
    <name evidence="3" type="ORF">GCM10010913_17830</name>
</gene>
<dbReference type="RefSeq" id="WP_120461249.1">
    <property type="nucleotide sequence ID" value="NZ_BMIW01000010.1"/>
</dbReference>